<dbReference type="EMBL" id="JAPQKS010000005">
    <property type="protein sequence ID" value="KAJ5225245.1"/>
    <property type="molecule type" value="Genomic_DNA"/>
</dbReference>
<comment type="caution">
    <text evidence="2">The sequence shown here is derived from an EMBL/GenBank/DDBJ whole genome shotgun (WGS) entry which is preliminary data.</text>
</comment>
<evidence type="ECO:0000313" key="3">
    <source>
        <dbReference type="Proteomes" id="UP001150941"/>
    </source>
</evidence>
<proteinExistence type="predicted"/>
<dbReference type="GeneID" id="83203069"/>
<evidence type="ECO:0000256" key="1">
    <source>
        <dbReference type="SAM" id="Phobius"/>
    </source>
</evidence>
<keyword evidence="3" id="KW-1185">Reference proteome</keyword>
<evidence type="ECO:0000313" key="2">
    <source>
        <dbReference type="EMBL" id="KAJ5225245.1"/>
    </source>
</evidence>
<accession>A0A9W9TL64</accession>
<protein>
    <submittedName>
        <fullName evidence="2">Uncharacterized protein</fullName>
    </submittedName>
</protein>
<dbReference type="RefSeq" id="XP_058328656.1">
    <property type="nucleotide sequence ID" value="XM_058475766.1"/>
</dbReference>
<reference evidence="2" key="2">
    <citation type="journal article" date="2023" name="IMA Fungus">
        <title>Comparative genomic study of the Penicillium genus elucidates a diverse pangenome and 15 lateral gene transfer events.</title>
        <authorList>
            <person name="Petersen C."/>
            <person name="Sorensen T."/>
            <person name="Nielsen M.R."/>
            <person name="Sondergaard T.E."/>
            <person name="Sorensen J.L."/>
            <person name="Fitzpatrick D.A."/>
            <person name="Frisvad J.C."/>
            <person name="Nielsen K.L."/>
        </authorList>
    </citation>
    <scope>NUCLEOTIDE SEQUENCE</scope>
    <source>
        <strain evidence="2">IBT 19713</strain>
    </source>
</reference>
<dbReference type="Proteomes" id="UP001150941">
    <property type="component" value="Unassembled WGS sequence"/>
</dbReference>
<keyword evidence="1" id="KW-0812">Transmembrane</keyword>
<gene>
    <name evidence="2" type="ORF">N7468_006470</name>
</gene>
<feature type="transmembrane region" description="Helical" evidence="1">
    <location>
        <begin position="182"/>
        <end position="202"/>
    </location>
</feature>
<dbReference type="AlphaFoldDB" id="A0A9W9TL64"/>
<sequence length="204" mass="23053">MDRRAIRFVYRAYEHARSRLTHVSVLGGAIPMAFVAYTSAPHVSFVHLALPAFARRSREAALNYVNNLPPTATLYLTTMRFNTMPRQTSVRLGELVADKNPIRPVSFRHTNPAPRPWWMHKAPTQFYTPDVSRPGRKSSAFYPEFWPRSSHGYRASLLVGHSVDLEPSKPVTLLYGRNGCRICTLSSCIIIMVVVLCGAMTYTK</sequence>
<keyword evidence="1" id="KW-1133">Transmembrane helix</keyword>
<keyword evidence="1" id="KW-0472">Membrane</keyword>
<reference evidence="2" key="1">
    <citation type="submission" date="2022-11" db="EMBL/GenBank/DDBJ databases">
        <authorList>
            <person name="Petersen C."/>
        </authorList>
    </citation>
    <scope>NUCLEOTIDE SEQUENCE</scope>
    <source>
        <strain evidence="2">IBT 19713</strain>
    </source>
</reference>
<dbReference type="OrthoDB" id="2386090at2759"/>
<name>A0A9W9TL64_9EURO</name>
<organism evidence="2 3">
    <name type="scientific">Penicillium chermesinum</name>
    <dbReference type="NCBI Taxonomy" id="63820"/>
    <lineage>
        <taxon>Eukaryota</taxon>
        <taxon>Fungi</taxon>
        <taxon>Dikarya</taxon>
        <taxon>Ascomycota</taxon>
        <taxon>Pezizomycotina</taxon>
        <taxon>Eurotiomycetes</taxon>
        <taxon>Eurotiomycetidae</taxon>
        <taxon>Eurotiales</taxon>
        <taxon>Aspergillaceae</taxon>
        <taxon>Penicillium</taxon>
    </lineage>
</organism>